<sequence length="50" mass="6184">MEERRWSCRVLSPQQDHLLKPPDFLEKVLHHFYTLHFKHVFLVSITYYTP</sequence>
<dbReference type="AlphaFoldDB" id="D3AJ84"/>
<evidence type="ECO:0000313" key="2">
    <source>
        <dbReference type="Proteomes" id="UP000004968"/>
    </source>
</evidence>
<organism evidence="1 2">
    <name type="scientific">Hungatella hathewayi DSM 13479</name>
    <dbReference type="NCBI Taxonomy" id="566550"/>
    <lineage>
        <taxon>Bacteria</taxon>
        <taxon>Bacillati</taxon>
        <taxon>Bacillota</taxon>
        <taxon>Clostridia</taxon>
        <taxon>Lachnospirales</taxon>
        <taxon>Lachnospiraceae</taxon>
        <taxon>Hungatella</taxon>
    </lineage>
</organism>
<dbReference type="EMBL" id="ACIO01000309">
    <property type="protein sequence ID" value="EFC98105.1"/>
    <property type="molecule type" value="Genomic_DNA"/>
</dbReference>
<comment type="caution">
    <text evidence="1">The sequence shown here is derived from an EMBL/GenBank/DDBJ whole genome shotgun (WGS) entry which is preliminary data.</text>
</comment>
<proteinExistence type="predicted"/>
<reference evidence="1 2" key="1">
    <citation type="submission" date="2010-01" db="EMBL/GenBank/DDBJ databases">
        <authorList>
            <person name="Weinstock G."/>
            <person name="Sodergren E."/>
            <person name="Clifton S."/>
            <person name="Fulton L."/>
            <person name="Fulton B."/>
            <person name="Courtney L."/>
            <person name="Fronick C."/>
            <person name="Harrison M."/>
            <person name="Strong C."/>
            <person name="Farmer C."/>
            <person name="Delahaunty K."/>
            <person name="Markovic C."/>
            <person name="Hall O."/>
            <person name="Minx P."/>
            <person name="Tomlinson C."/>
            <person name="Mitreva M."/>
            <person name="Nelson J."/>
            <person name="Hou S."/>
            <person name="Wollam A."/>
            <person name="Pepin K.H."/>
            <person name="Johnson M."/>
            <person name="Bhonagiri V."/>
            <person name="Nash W.E."/>
            <person name="Warren W."/>
            <person name="Chinwalla A."/>
            <person name="Mardis E.R."/>
            <person name="Wilson R.K."/>
        </authorList>
    </citation>
    <scope>NUCLEOTIDE SEQUENCE [LARGE SCALE GENOMIC DNA]</scope>
    <source>
        <strain evidence="1 2">DSM 13479</strain>
    </source>
</reference>
<protein>
    <submittedName>
        <fullName evidence="1">Uncharacterized protein</fullName>
    </submittedName>
</protein>
<dbReference type="HOGENOM" id="CLU_3118656_0_0_9"/>
<evidence type="ECO:0000313" key="1">
    <source>
        <dbReference type="EMBL" id="EFC98105.1"/>
    </source>
</evidence>
<name>D3AJ84_9FIRM</name>
<dbReference type="Proteomes" id="UP000004968">
    <property type="component" value="Unassembled WGS sequence"/>
</dbReference>
<accession>D3AJ84</accession>
<gene>
    <name evidence="1" type="ORF">CLOSTHATH_03674</name>
</gene>